<reference evidence="2" key="1">
    <citation type="submission" date="2019-08" db="EMBL/GenBank/DDBJ databases">
        <authorList>
            <person name="Kucharzyk K."/>
            <person name="Murdoch R.W."/>
            <person name="Higgins S."/>
            <person name="Loffler F."/>
        </authorList>
    </citation>
    <scope>NUCLEOTIDE SEQUENCE</scope>
</reference>
<gene>
    <name evidence="2" type="ORF">SDC9_211893</name>
</gene>
<dbReference type="AlphaFoldDB" id="A0A645JLI3"/>
<feature type="transmembrane region" description="Helical" evidence="1">
    <location>
        <begin position="15"/>
        <end position="36"/>
    </location>
</feature>
<protein>
    <submittedName>
        <fullName evidence="2">Uncharacterized protein</fullName>
    </submittedName>
</protein>
<keyword evidence="1" id="KW-0812">Transmembrane</keyword>
<evidence type="ECO:0000313" key="2">
    <source>
        <dbReference type="EMBL" id="MPN64122.1"/>
    </source>
</evidence>
<evidence type="ECO:0000256" key="1">
    <source>
        <dbReference type="SAM" id="Phobius"/>
    </source>
</evidence>
<sequence>MELDLVDSLRLHNEYLLMACFIHLFPIQGQLLIQLFTRADPTKFDFYVSFRFISGKSEQIARQVIDPDLFPHIKDKGLAPACLSCRLQHQGHGFHNGHKISAHFGICNGNGPPFCICLLKVGTTLPLEPRTFPNRTAAISVFALDSA</sequence>
<organism evidence="2">
    <name type="scientific">bioreactor metagenome</name>
    <dbReference type="NCBI Taxonomy" id="1076179"/>
    <lineage>
        <taxon>unclassified sequences</taxon>
        <taxon>metagenomes</taxon>
        <taxon>ecological metagenomes</taxon>
    </lineage>
</organism>
<accession>A0A645JLI3</accession>
<keyword evidence="1" id="KW-0472">Membrane</keyword>
<name>A0A645JLI3_9ZZZZ</name>
<comment type="caution">
    <text evidence="2">The sequence shown here is derived from an EMBL/GenBank/DDBJ whole genome shotgun (WGS) entry which is preliminary data.</text>
</comment>
<keyword evidence="1" id="KW-1133">Transmembrane helix</keyword>
<proteinExistence type="predicted"/>
<dbReference type="EMBL" id="VSSQ01144567">
    <property type="protein sequence ID" value="MPN64122.1"/>
    <property type="molecule type" value="Genomic_DNA"/>
</dbReference>